<feature type="compositionally biased region" description="Basic and acidic residues" evidence="1">
    <location>
        <begin position="914"/>
        <end position="931"/>
    </location>
</feature>
<feature type="compositionally biased region" description="Polar residues" evidence="1">
    <location>
        <begin position="1454"/>
        <end position="1475"/>
    </location>
</feature>
<feature type="region of interest" description="Disordered" evidence="1">
    <location>
        <begin position="1"/>
        <end position="35"/>
    </location>
</feature>
<feature type="compositionally biased region" description="Low complexity" evidence="1">
    <location>
        <begin position="960"/>
        <end position="984"/>
    </location>
</feature>
<feature type="compositionally biased region" description="Basic residues" evidence="1">
    <location>
        <begin position="12"/>
        <end position="25"/>
    </location>
</feature>
<feature type="compositionally biased region" description="Polar residues" evidence="1">
    <location>
        <begin position="932"/>
        <end position="959"/>
    </location>
</feature>
<dbReference type="PANTHER" id="PTHR23039">
    <property type="entry name" value="NANCE-HORAN SYNDROME PROTEIN"/>
    <property type="match status" value="1"/>
</dbReference>
<feature type="compositionally biased region" description="Polar residues" evidence="1">
    <location>
        <begin position="744"/>
        <end position="759"/>
    </location>
</feature>
<name>A0ABP0EYE3_CLALP</name>
<feature type="compositionally biased region" description="Basic and acidic residues" evidence="1">
    <location>
        <begin position="1207"/>
        <end position="1222"/>
    </location>
</feature>
<feature type="compositionally biased region" description="Polar residues" evidence="1">
    <location>
        <begin position="1046"/>
        <end position="1065"/>
    </location>
</feature>
<keyword evidence="3" id="KW-1185">Reference proteome</keyword>
<protein>
    <submittedName>
        <fullName evidence="2">Uncharacterized protein</fullName>
    </submittedName>
</protein>
<feature type="compositionally biased region" description="Polar residues" evidence="1">
    <location>
        <begin position="901"/>
        <end position="911"/>
    </location>
</feature>
<sequence>MGNNSSKNSPSHLRRSFSSKRKKSEKPRDYYKSLSDLDTEQKIPVYLHYRSGDSVEEDLFTSDSRTPCLIHLHQLARNDWNGILHGSAAFAKPSRPKSFDPKILMQDASSAKYVAPAKSTTNIVASPELNELYNPRSILPTPKQKMEKESAQHKAEMVTVDTSGAQFERRAVLRRSQRSTVNSVRRKSQQKFRERHKTLTALPGCVSQEFGPDMHRPNSLHSDVNSNSSFFGEGSVASDLSFSPRETHNAEIQTDEVKVLPISPVKRRTKNRNSLPPDHRPSPQRGAHVSLQNGGAVDMTPKKTSPIASKQTETRELNGHLSPVVSEAGHKQAFMREKNGQGEDRISSGFWSGTESCRHSTTSEILLQHQNVTQALQKVLANKSPPVSNFNERVDIPLPQTLHSSTSSINSRLSVLDDTPVSSVLSLTSLPRQDMTSTPDESLYMPRNGTETPCQVGFATPAGAYNFMNPGYVENGPNITHLDSPMDLLILGNRRGNDGMIKDDVRSLNSSLFSQDQDGYYTSMHKDSGISKNGSVISQTSLTPNYQPSPTPDVFMATPVTPVPHPSEEDFRSKHFFGSDFIANDERLRQKQIMRKKQQQVIKNNMDMDFQTELQMSFERRNSTPNKNKRKPSKPSPPRRASSLRSPHPRHNEAKEILAYMEPLTNSDKFPSKTVSVNSAVEKIPQAEQLRNIETLPDSNFAGKRPLMPNGPSGVPLQPQFKKQSRQSDADKLSRMHPPLPVTTRLSTSPSPKTVNPNLPSKRPLSPYKPTSPSLSMHEPRKRPASAIEPLKVPLSVPGPKPRPTSVFELSALPPSPCSSPEGSLSDLSQITSTTGSSLSQSPSKSPQPFIPVNKHPASPIKSALKSPPVHTTPAITDTHCFTERKATTVLNAQPPKSPLPESNSIFTSPSKEPAVDEKSTQIKATKRPENRTSTTETLVLNLKTETQSTKTSAVHVTTSSKPKPVSPVKPVVFPKPGKSKPSVFLTSTTQPVANNIPSRTRSPTKPQVTAKPSKPLQTLQANAKPVVKPKPILPPKPGFHETENKQAASSEPSHFGAKSQQLRSKTADARARFFSGLSSPRAAEESTKPEERVPESTKAAALDSTVQFEDKSEVKVTLNDPQATASVTENPPSQNMKSINQTEVLEDKVAENKKEDVCEKISTFETKVKSDGKPKEELSIPADIQKEEVKKQVLKQEPVVSPASEVKLEEPLNEKVEIRQDVEDDKALDEEKTKPAEVSVDAKKRVKDEVDTDKLAVNSNSIEMDGKVDNPPQEDDAAEEEPTKGEDRNNLTADSICVNSPTSAKTHDFLASMHRLRESLRPSSPDSNEVKSPTLSPSSTLERRTNGRYHTSSLDRRRRIAGGSSSSTSRDDFKALLLQSFSKSGSGLQMSAAEKLQMSLNMRANGSGRGGEDVADSSPRTRIVSMGDLRAAMGSGRQGRRPNRTPEHRKSYAGNTSYPPISSSGRFNTRSRTPTRPMMSITEDAEGDELDKPINEMQRSASVSNL</sequence>
<evidence type="ECO:0000313" key="3">
    <source>
        <dbReference type="Proteomes" id="UP001642483"/>
    </source>
</evidence>
<reference evidence="2 3" key="1">
    <citation type="submission" date="2024-02" db="EMBL/GenBank/DDBJ databases">
        <authorList>
            <person name="Daric V."/>
            <person name="Darras S."/>
        </authorList>
    </citation>
    <scope>NUCLEOTIDE SEQUENCE [LARGE SCALE GENOMIC DNA]</scope>
</reference>
<feature type="region of interest" description="Disordered" evidence="1">
    <location>
        <begin position="688"/>
        <end position="1139"/>
    </location>
</feature>
<feature type="compositionally biased region" description="Basic and acidic residues" evidence="1">
    <location>
        <begin position="1230"/>
        <end position="1255"/>
    </location>
</feature>
<dbReference type="PANTHER" id="PTHR23039:SF9">
    <property type="entry name" value="LOW QUALITY PROTEIN: NHS-LIKE PROTEIN 1"/>
    <property type="match status" value="1"/>
</dbReference>
<dbReference type="Proteomes" id="UP001642483">
    <property type="component" value="Unassembled WGS sequence"/>
</dbReference>
<dbReference type="InterPro" id="IPR024845">
    <property type="entry name" value="NHS-like"/>
</dbReference>
<evidence type="ECO:0000313" key="2">
    <source>
        <dbReference type="EMBL" id="CAK8672507.1"/>
    </source>
</evidence>
<feature type="region of interest" description="Disordered" evidence="1">
    <location>
        <begin position="241"/>
        <end position="317"/>
    </location>
</feature>
<gene>
    <name evidence="2" type="ORF">CVLEPA_LOCUS1451</name>
</gene>
<feature type="compositionally biased region" description="Polar residues" evidence="1">
    <location>
        <begin position="1291"/>
        <end position="1305"/>
    </location>
</feature>
<accession>A0ABP0EYE3</accession>
<feature type="compositionally biased region" description="Polar residues" evidence="1">
    <location>
        <begin position="985"/>
        <end position="1008"/>
    </location>
</feature>
<proteinExistence type="predicted"/>
<feature type="region of interest" description="Disordered" evidence="1">
    <location>
        <begin position="174"/>
        <end position="193"/>
    </location>
</feature>
<feature type="compositionally biased region" description="Basic and acidic residues" evidence="1">
    <location>
        <begin position="1083"/>
        <end position="1096"/>
    </location>
</feature>
<feature type="region of interest" description="Disordered" evidence="1">
    <location>
        <begin position="618"/>
        <end position="651"/>
    </location>
</feature>
<feature type="compositionally biased region" description="Polar residues" evidence="1">
    <location>
        <begin position="1120"/>
        <end position="1139"/>
    </location>
</feature>
<organism evidence="2 3">
    <name type="scientific">Clavelina lepadiformis</name>
    <name type="common">Light-bulb sea squirt</name>
    <name type="synonym">Ascidia lepadiformis</name>
    <dbReference type="NCBI Taxonomy" id="159417"/>
    <lineage>
        <taxon>Eukaryota</taxon>
        <taxon>Metazoa</taxon>
        <taxon>Chordata</taxon>
        <taxon>Tunicata</taxon>
        <taxon>Ascidiacea</taxon>
        <taxon>Aplousobranchia</taxon>
        <taxon>Clavelinidae</taxon>
        <taxon>Clavelina</taxon>
    </lineage>
</organism>
<dbReference type="Pfam" id="PF15273">
    <property type="entry name" value="NHS"/>
    <property type="match status" value="1"/>
</dbReference>
<feature type="compositionally biased region" description="Polar residues" evidence="1">
    <location>
        <begin position="302"/>
        <end position="311"/>
    </location>
</feature>
<feature type="region of interest" description="Disordered" evidence="1">
    <location>
        <begin position="1400"/>
        <end position="1507"/>
    </location>
</feature>
<feature type="compositionally biased region" description="Polar residues" evidence="1">
    <location>
        <begin position="1498"/>
        <end position="1507"/>
    </location>
</feature>
<feature type="region of interest" description="Disordered" evidence="1">
    <location>
        <begin position="1190"/>
        <end position="1373"/>
    </location>
</feature>
<feature type="compositionally biased region" description="Basic residues" evidence="1">
    <location>
        <begin position="184"/>
        <end position="193"/>
    </location>
</feature>
<feature type="compositionally biased region" description="Polar residues" evidence="1">
    <location>
        <begin position="1"/>
        <end position="11"/>
    </location>
</feature>
<dbReference type="EMBL" id="CAWYQH010000001">
    <property type="protein sequence ID" value="CAK8672507.1"/>
    <property type="molecule type" value="Genomic_DNA"/>
</dbReference>
<feature type="compositionally biased region" description="Low complexity" evidence="1">
    <location>
        <begin position="829"/>
        <end position="848"/>
    </location>
</feature>
<comment type="caution">
    <text evidence="2">The sequence shown here is derived from an EMBL/GenBank/DDBJ whole genome shotgun (WGS) entry which is preliminary data.</text>
</comment>
<evidence type="ECO:0000256" key="1">
    <source>
        <dbReference type="SAM" id="MobiDB-lite"/>
    </source>
</evidence>
<feature type="compositionally biased region" description="Polar residues" evidence="1">
    <location>
        <begin position="1322"/>
        <end position="1341"/>
    </location>
</feature>